<feature type="signal peptide" evidence="1">
    <location>
        <begin position="1"/>
        <end position="19"/>
    </location>
</feature>
<proteinExistence type="predicted"/>
<gene>
    <name evidence="2" type="ORF">Q766_01010</name>
</gene>
<protein>
    <submittedName>
        <fullName evidence="2">Uncharacterized protein</fullName>
    </submittedName>
</protein>
<comment type="caution">
    <text evidence="2">The sequence shown here is derived from an EMBL/GenBank/DDBJ whole genome shotgun (WGS) entry which is preliminary data.</text>
</comment>
<dbReference type="AlphaFoldDB" id="A0A0A2MQY6"/>
<name>A0A0A2MQY6_9FLAO</name>
<keyword evidence="1" id="KW-0732">Signal</keyword>
<dbReference type="EMBL" id="JRLY01000001">
    <property type="protein sequence ID" value="KGO94724.1"/>
    <property type="molecule type" value="Genomic_DNA"/>
</dbReference>
<reference evidence="2 3" key="1">
    <citation type="submission" date="2013-09" db="EMBL/GenBank/DDBJ databases">
        <authorList>
            <person name="Zeng Z."/>
            <person name="Chen C."/>
        </authorList>
    </citation>
    <scope>NUCLEOTIDE SEQUENCE [LARGE SCALE GENOMIC DNA]</scope>
    <source>
        <strain evidence="2 3">WB 4.1-42</strain>
    </source>
</reference>
<organism evidence="2 3">
    <name type="scientific">Flavobacterium subsaxonicum WB 4.1-42 = DSM 21790</name>
    <dbReference type="NCBI Taxonomy" id="1121898"/>
    <lineage>
        <taxon>Bacteria</taxon>
        <taxon>Pseudomonadati</taxon>
        <taxon>Bacteroidota</taxon>
        <taxon>Flavobacteriia</taxon>
        <taxon>Flavobacteriales</taxon>
        <taxon>Flavobacteriaceae</taxon>
        <taxon>Flavobacterium</taxon>
    </lineage>
</organism>
<keyword evidence="3" id="KW-1185">Reference proteome</keyword>
<sequence>MLKNYLLLIVLLVAASAKSQNYIFDYMLEYSHTDRTDTITKIAKTYTDYRFINSKDNSYCLTVHEAKGTTYLELLLESGKYFRSNLSTEDFFVEGISIKCPYAMTLPSDNIRMKDYDFITKADTVINTQPFKYFVLQPANKKKIERLEISTQHYIIDNSLYLQLPMLKPQSLAYRFWKYNGKTPSGVIKESYNINALGNTILEMHLVQLLPIKKIVIIDLDCK</sequence>
<evidence type="ECO:0000313" key="3">
    <source>
        <dbReference type="Proteomes" id="UP000030111"/>
    </source>
</evidence>
<dbReference type="Proteomes" id="UP000030111">
    <property type="component" value="Unassembled WGS sequence"/>
</dbReference>
<dbReference type="OrthoDB" id="1364535at2"/>
<dbReference type="eggNOG" id="ENOG5032TQJ">
    <property type="taxonomic scope" value="Bacteria"/>
</dbReference>
<evidence type="ECO:0000313" key="2">
    <source>
        <dbReference type="EMBL" id="KGO94724.1"/>
    </source>
</evidence>
<feature type="chain" id="PRO_5001992697" evidence="1">
    <location>
        <begin position="20"/>
        <end position="223"/>
    </location>
</feature>
<dbReference type="STRING" id="1121898.GCA_000422725_00675"/>
<evidence type="ECO:0000256" key="1">
    <source>
        <dbReference type="SAM" id="SignalP"/>
    </source>
</evidence>
<dbReference type="RefSeq" id="WP_026992105.1">
    <property type="nucleotide sequence ID" value="NZ_JRLY01000001.1"/>
</dbReference>
<accession>A0A0A2MQY6</accession>